<sequence length="488" mass="56573">MRKALLILICIHTFIPIGKLYAQDPYTEYKEFIKKQKQEYNDFRRKENQEFASFLKNYWKPYTKEEAIKAPTQPEPVNPVVYTDPLREPDRIPNVPTVPPLKINPEDKPRPLRPIPHENPQPQEDDEHFILTFYGASLRLSKILDAPFRLTGITENEISQAWSRLSETPYKTLIDDCLHIRKKSHLCDWAYFLLTQKIAQHFCGENAKNEIAFMQMFLLCQSGYKVKNGRTEDQLLLMISTDCIVYGFPYLTIDKERYFIINTPKLSQQEIYTYKKDFSASTQTIHMHIQDKQTGSSTLFSRTLEAKRYPVKVTVNLNQDLIDFYKEYPQCEFTVYACAPVSDEVTSSILPPLQEAIQGKSETDAANILLNFVQTAFLYQTDHEQFGYEKPFFVEETFYYPYCDCEDRAVLYAYLVRELLGLDVVLLNYPQHLATAVLFNGPINGDFVNVSGKRYTVCDPTYINAPIGKAMPQLKDAKVKVISNIITH</sequence>
<dbReference type="AlphaFoldDB" id="A0A5C6KF63"/>
<proteinExistence type="predicted"/>
<reference evidence="2 3" key="1">
    <citation type="submission" date="2019-07" db="EMBL/GenBank/DDBJ databases">
        <title>Genome sequencing of Parabacteroides distasonis iSURF_7.</title>
        <authorList>
            <person name="Degefu H.N."/>
            <person name="Ruoff K.L."/>
            <person name="Price C.E."/>
            <person name="Valls R.A."/>
            <person name="O'Toole G.A."/>
        </authorList>
    </citation>
    <scope>NUCLEOTIDE SEQUENCE [LARGE SCALE GENOMIC DNA]</scope>
    <source>
        <strain evidence="2 3">CFPLTA003_1B</strain>
    </source>
</reference>
<dbReference type="RefSeq" id="WP_122368727.1">
    <property type="nucleotide sequence ID" value="NZ_VOHW01000007.1"/>
</dbReference>
<gene>
    <name evidence="2" type="ORF">FSA05_13065</name>
</gene>
<name>A0A5C6KF63_PARDI</name>
<dbReference type="Proteomes" id="UP000315827">
    <property type="component" value="Unassembled WGS sequence"/>
</dbReference>
<dbReference type="Gene3D" id="3.10.620.30">
    <property type="match status" value="1"/>
</dbReference>
<protein>
    <recommendedName>
        <fullName evidence="4">Transglutaminase domain-containing protein</fullName>
    </recommendedName>
</protein>
<comment type="caution">
    <text evidence="2">The sequence shown here is derived from an EMBL/GenBank/DDBJ whole genome shotgun (WGS) entry which is preliminary data.</text>
</comment>
<evidence type="ECO:0000256" key="1">
    <source>
        <dbReference type="SAM" id="MobiDB-lite"/>
    </source>
</evidence>
<evidence type="ECO:0000313" key="2">
    <source>
        <dbReference type="EMBL" id="TWV61095.1"/>
    </source>
</evidence>
<evidence type="ECO:0000313" key="3">
    <source>
        <dbReference type="Proteomes" id="UP000315827"/>
    </source>
</evidence>
<dbReference type="EMBL" id="VOHW01000007">
    <property type="protein sequence ID" value="TWV61095.1"/>
    <property type="molecule type" value="Genomic_DNA"/>
</dbReference>
<organism evidence="2 3">
    <name type="scientific">Parabacteroides distasonis</name>
    <dbReference type="NCBI Taxonomy" id="823"/>
    <lineage>
        <taxon>Bacteria</taxon>
        <taxon>Pseudomonadati</taxon>
        <taxon>Bacteroidota</taxon>
        <taxon>Bacteroidia</taxon>
        <taxon>Bacteroidales</taxon>
        <taxon>Tannerellaceae</taxon>
        <taxon>Parabacteroides</taxon>
    </lineage>
</organism>
<accession>A0A5C6KF63</accession>
<feature type="region of interest" description="Disordered" evidence="1">
    <location>
        <begin position="84"/>
        <end position="121"/>
    </location>
</feature>
<evidence type="ECO:0008006" key="4">
    <source>
        <dbReference type="Google" id="ProtNLM"/>
    </source>
</evidence>